<evidence type="ECO:0000313" key="1">
    <source>
        <dbReference type="EMBL" id="KKK74242.1"/>
    </source>
</evidence>
<name>A0A0F8XYR4_9ZZZZ</name>
<organism evidence="1">
    <name type="scientific">marine sediment metagenome</name>
    <dbReference type="NCBI Taxonomy" id="412755"/>
    <lineage>
        <taxon>unclassified sequences</taxon>
        <taxon>metagenomes</taxon>
        <taxon>ecological metagenomes</taxon>
    </lineage>
</organism>
<comment type="caution">
    <text evidence="1">The sequence shown here is derived from an EMBL/GenBank/DDBJ whole genome shotgun (WGS) entry which is preliminary data.</text>
</comment>
<proteinExistence type="predicted"/>
<dbReference type="EMBL" id="LAZR01056414">
    <property type="protein sequence ID" value="KKK74242.1"/>
    <property type="molecule type" value="Genomic_DNA"/>
</dbReference>
<accession>A0A0F8XYR4</accession>
<dbReference type="AlphaFoldDB" id="A0A0F8XYR4"/>
<gene>
    <name evidence="1" type="ORF">LCGC14_2885770</name>
</gene>
<protein>
    <submittedName>
        <fullName evidence="1">Uncharacterized protein</fullName>
    </submittedName>
</protein>
<reference evidence="1" key="1">
    <citation type="journal article" date="2015" name="Nature">
        <title>Complex archaea that bridge the gap between prokaryotes and eukaryotes.</title>
        <authorList>
            <person name="Spang A."/>
            <person name="Saw J.H."/>
            <person name="Jorgensen S.L."/>
            <person name="Zaremba-Niedzwiedzka K."/>
            <person name="Martijn J."/>
            <person name="Lind A.E."/>
            <person name="van Eijk R."/>
            <person name="Schleper C."/>
            <person name="Guy L."/>
            <person name="Ettema T.J."/>
        </authorList>
    </citation>
    <scope>NUCLEOTIDE SEQUENCE</scope>
</reference>
<feature type="non-terminal residue" evidence="1">
    <location>
        <position position="59"/>
    </location>
</feature>
<sequence>MSDVEDTAQTMSKNLTGKQAGEFYDKFFTDAGKNMPRGEFIRQLTGLTSQRNINTDLEG</sequence>